<dbReference type="eggNOG" id="COG1994">
    <property type="taxonomic scope" value="Bacteria"/>
</dbReference>
<dbReference type="SUPFAM" id="SSF54631">
    <property type="entry name" value="CBS-domain pair"/>
    <property type="match status" value="1"/>
</dbReference>
<dbReference type="GO" id="GO:0006508">
    <property type="term" value="P:proteolysis"/>
    <property type="evidence" value="ECO:0007669"/>
    <property type="project" value="UniProtKB-KW"/>
</dbReference>
<comment type="similarity">
    <text evidence="2 14">Belongs to the peptidase M50B family.</text>
</comment>
<keyword evidence="4 14" id="KW-0645">Protease</keyword>
<keyword evidence="11 14" id="KW-0482">Metalloprotease</keyword>
<comment type="subcellular location">
    <subcellularLocation>
        <location evidence="1 14">Cell membrane</location>
        <topology evidence="1 14">Multi-pass membrane protein</topology>
    </subcellularLocation>
</comment>
<evidence type="ECO:0000256" key="12">
    <source>
        <dbReference type="ARBA" id="ARBA00023122"/>
    </source>
</evidence>
<evidence type="ECO:0000313" key="19">
    <source>
        <dbReference type="EMBL" id="ABU59211.1"/>
    </source>
</evidence>
<feature type="binding site" evidence="16">
    <location>
        <position position="171"/>
    </location>
    <ligand>
        <name>Zn(2+)</name>
        <dbReference type="ChEBI" id="CHEBI:29105"/>
        <note>catalytic</note>
    </ligand>
</feature>
<dbReference type="KEGG" id="rca:Rcas_3157"/>
<dbReference type="PANTHER" id="PTHR39188">
    <property type="entry name" value="MEMBRANE-ASSOCIATED ZINC METALLOPROTEASE M50B"/>
    <property type="match status" value="1"/>
</dbReference>
<dbReference type="RefSeq" id="WP_012121635.1">
    <property type="nucleotide sequence ID" value="NC_009767.1"/>
</dbReference>
<dbReference type="Pfam" id="PF00571">
    <property type="entry name" value="CBS"/>
    <property type="match status" value="2"/>
</dbReference>
<dbReference type="GO" id="GO:0046872">
    <property type="term" value="F:metal ion binding"/>
    <property type="evidence" value="ECO:0007669"/>
    <property type="project" value="UniProtKB-UniRule"/>
</dbReference>
<evidence type="ECO:0000256" key="4">
    <source>
        <dbReference type="ARBA" id="ARBA00022670"/>
    </source>
</evidence>
<evidence type="ECO:0000256" key="13">
    <source>
        <dbReference type="ARBA" id="ARBA00023136"/>
    </source>
</evidence>
<dbReference type="GO" id="GO:0008237">
    <property type="term" value="F:metallopeptidase activity"/>
    <property type="evidence" value="ECO:0007669"/>
    <property type="project" value="UniProtKB-UniRule"/>
</dbReference>
<dbReference type="PROSITE" id="PS51371">
    <property type="entry name" value="CBS"/>
    <property type="match status" value="2"/>
</dbReference>
<keyword evidence="3 14" id="KW-1003">Cell membrane</keyword>
<dbReference type="InterPro" id="IPR016483">
    <property type="entry name" value="UCP006404_Pept_M50_CBS"/>
</dbReference>
<dbReference type="CDD" id="cd02205">
    <property type="entry name" value="CBS_pair_SF"/>
    <property type="match status" value="1"/>
</dbReference>
<evidence type="ECO:0000256" key="3">
    <source>
        <dbReference type="ARBA" id="ARBA00022475"/>
    </source>
</evidence>
<evidence type="ECO:0000313" key="20">
    <source>
        <dbReference type="Proteomes" id="UP000000263"/>
    </source>
</evidence>
<keyword evidence="13 14" id="KW-0472">Membrane</keyword>
<name>A7NNR7_ROSCS</name>
<evidence type="ECO:0000259" key="18">
    <source>
        <dbReference type="PROSITE" id="PS51371"/>
    </source>
</evidence>
<protein>
    <recommendedName>
        <fullName evidence="14">Zinc metalloprotease</fullName>
    </recommendedName>
</protein>
<comment type="cofactor">
    <cofactor evidence="14 16">
        <name>Zn(2+)</name>
        <dbReference type="ChEBI" id="CHEBI:29105"/>
    </cofactor>
    <text evidence="14 16">Binds 1 zinc ion per subunit.</text>
</comment>
<dbReference type="STRING" id="383372.Rcas_3157"/>
<evidence type="ECO:0000256" key="14">
    <source>
        <dbReference type="PIRNR" id="PIRNR006404"/>
    </source>
</evidence>
<feature type="binding site" evidence="16">
    <location>
        <position position="58"/>
    </location>
    <ligand>
        <name>Zn(2+)</name>
        <dbReference type="ChEBI" id="CHEBI:29105"/>
        <note>catalytic</note>
    </ligand>
</feature>
<feature type="active site" evidence="15">
    <location>
        <position position="59"/>
    </location>
</feature>
<organism evidence="19 20">
    <name type="scientific">Roseiflexus castenholzii (strain DSM 13941 / HLO8)</name>
    <dbReference type="NCBI Taxonomy" id="383372"/>
    <lineage>
        <taxon>Bacteria</taxon>
        <taxon>Bacillati</taxon>
        <taxon>Chloroflexota</taxon>
        <taxon>Chloroflexia</taxon>
        <taxon>Chloroflexales</taxon>
        <taxon>Roseiflexineae</taxon>
        <taxon>Roseiflexaceae</taxon>
        <taxon>Roseiflexus</taxon>
    </lineage>
</organism>
<dbReference type="eggNOG" id="COG0517">
    <property type="taxonomic scope" value="Bacteria"/>
</dbReference>
<feature type="domain" description="CBS" evidence="18">
    <location>
        <begin position="249"/>
        <end position="305"/>
    </location>
</feature>
<reference evidence="19 20" key="1">
    <citation type="submission" date="2007-08" db="EMBL/GenBank/DDBJ databases">
        <title>Complete sequence of Roseiflexus castenholzii DSM 13941.</title>
        <authorList>
            <consortium name="US DOE Joint Genome Institute"/>
            <person name="Copeland A."/>
            <person name="Lucas S."/>
            <person name="Lapidus A."/>
            <person name="Barry K."/>
            <person name="Glavina del Rio T."/>
            <person name="Dalin E."/>
            <person name="Tice H."/>
            <person name="Pitluck S."/>
            <person name="Thompson L.S."/>
            <person name="Brettin T."/>
            <person name="Bruce D."/>
            <person name="Detter J.C."/>
            <person name="Han C."/>
            <person name="Tapia R."/>
            <person name="Schmutz J."/>
            <person name="Larimer F."/>
            <person name="Land M."/>
            <person name="Hauser L."/>
            <person name="Kyrpides N."/>
            <person name="Mikhailova N."/>
            <person name="Bryant D.A."/>
            <person name="Hanada S."/>
            <person name="Tsukatani Y."/>
            <person name="Richardson P."/>
        </authorList>
    </citation>
    <scope>NUCLEOTIDE SEQUENCE [LARGE SCALE GENOMIC DNA]</scope>
    <source>
        <strain evidence="20">DSM 13941 / HLO8</strain>
    </source>
</reference>
<evidence type="ECO:0000256" key="7">
    <source>
        <dbReference type="ARBA" id="ARBA00022737"/>
    </source>
</evidence>
<evidence type="ECO:0000256" key="11">
    <source>
        <dbReference type="ARBA" id="ARBA00023049"/>
    </source>
</evidence>
<keyword evidence="5 14" id="KW-0812">Transmembrane</keyword>
<dbReference type="AlphaFoldDB" id="A7NNR7"/>
<gene>
    <name evidence="19" type="ordered locus">Rcas_3157</name>
</gene>
<evidence type="ECO:0000256" key="5">
    <source>
        <dbReference type="ARBA" id="ARBA00022692"/>
    </source>
</evidence>
<feature type="binding site" evidence="16">
    <location>
        <position position="62"/>
    </location>
    <ligand>
        <name>Zn(2+)</name>
        <dbReference type="ChEBI" id="CHEBI:29105"/>
        <note>catalytic</note>
    </ligand>
</feature>
<dbReference type="EMBL" id="CP000804">
    <property type="protein sequence ID" value="ABU59211.1"/>
    <property type="molecule type" value="Genomic_DNA"/>
</dbReference>
<dbReference type="HOGENOM" id="CLU_037123_1_1_0"/>
<evidence type="ECO:0000256" key="15">
    <source>
        <dbReference type="PIRSR" id="PIRSR006404-1"/>
    </source>
</evidence>
<evidence type="ECO:0000256" key="17">
    <source>
        <dbReference type="PROSITE-ProRule" id="PRU00703"/>
    </source>
</evidence>
<keyword evidence="6 14" id="KW-0479">Metal-binding</keyword>
<evidence type="ECO:0000256" key="1">
    <source>
        <dbReference type="ARBA" id="ARBA00004651"/>
    </source>
</evidence>
<sequence length="382" mass="41108">MRWSFRIAQVAGIDIKIHLTFFLIVILGAIAGGASYGAVGAAFGALLILLLFLCVTLHELGHGIAARAFGIPVREIILLPLGGLALLGRNPSKAWHELVIAAAGPLVNVIIAAVLLLVTGTALAFGIFDLNTLEIGRGAFPAPSIQGLTLWLLQANVLLVLFNMIPAFPLDGGRILRSVLAMIIGFRRATRIATFLGQGIAIVLGILGILSGNFLLALVAVFIFLGAGQENAEGQARTMLDTMRVGDAYNRHALTLDIGDRVSKVVDYILTSYQPDFAVMQNSRLIGIVTREDVLRALASDTRDLYVTGIMQREFVRVPASATLDEVRQVMSAQGTRVVAVYEGEVYLGLVSIEDISEAYAVLSYLERQQEARRAQMARDAT</sequence>
<proteinExistence type="inferred from homology"/>
<keyword evidence="10 14" id="KW-1133">Transmembrane helix</keyword>
<accession>A7NNR7</accession>
<feature type="transmembrane region" description="Helical" evidence="14">
    <location>
        <begin position="64"/>
        <end position="87"/>
    </location>
</feature>
<dbReference type="Proteomes" id="UP000000263">
    <property type="component" value="Chromosome"/>
</dbReference>
<feature type="transmembrane region" description="Helical" evidence="14">
    <location>
        <begin position="99"/>
        <end position="128"/>
    </location>
</feature>
<dbReference type="Gene3D" id="3.10.580.10">
    <property type="entry name" value="CBS-domain"/>
    <property type="match status" value="1"/>
</dbReference>
<dbReference type="InterPro" id="IPR008915">
    <property type="entry name" value="Peptidase_M50"/>
</dbReference>
<evidence type="ECO:0000256" key="9">
    <source>
        <dbReference type="ARBA" id="ARBA00022833"/>
    </source>
</evidence>
<evidence type="ECO:0000256" key="16">
    <source>
        <dbReference type="PIRSR" id="PIRSR006404-2"/>
    </source>
</evidence>
<evidence type="ECO:0000256" key="8">
    <source>
        <dbReference type="ARBA" id="ARBA00022801"/>
    </source>
</evidence>
<dbReference type="OrthoDB" id="9800627at2"/>
<keyword evidence="20" id="KW-1185">Reference proteome</keyword>
<evidence type="ECO:0000256" key="10">
    <source>
        <dbReference type="ARBA" id="ARBA00022989"/>
    </source>
</evidence>
<feature type="transmembrane region" description="Helical" evidence="14">
    <location>
        <begin position="21"/>
        <end position="52"/>
    </location>
</feature>
<dbReference type="Pfam" id="PF02163">
    <property type="entry name" value="Peptidase_M50"/>
    <property type="match status" value="1"/>
</dbReference>
<keyword evidence="12 17" id="KW-0129">CBS domain</keyword>
<dbReference type="InterPro" id="IPR000644">
    <property type="entry name" value="CBS_dom"/>
</dbReference>
<keyword evidence="9 14" id="KW-0862">Zinc</keyword>
<dbReference type="InterPro" id="IPR046342">
    <property type="entry name" value="CBS_dom_sf"/>
</dbReference>
<dbReference type="PIRSF" id="PIRSF006404">
    <property type="entry name" value="UCP006404_Pept_M50_CBS"/>
    <property type="match status" value="1"/>
</dbReference>
<dbReference type="PANTHER" id="PTHR39188:SF3">
    <property type="entry name" value="STAGE IV SPORULATION PROTEIN FB"/>
    <property type="match status" value="1"/>
</dbReference>
<evidence type="ECO:0000256" key="6">
    <source>
        <dbReference type="ARBA" id="ARBA00022723"/>
    </source>
</evidence>
<evidence type="ECO:0000256" key="2">
    <source>
        <dbReference type="ARBA" id="ARBA00007931"/>
    </source>
</evidence>
<keyword evidence="7" id="KW-0677">Repeat</keyword>
<dbReference type="GO" id="GO:0005886">
    <property type="term" value="C:plasma membrane"/>
    <property type="evidence" value="ECO:0007669"/>
    <property type="project" value="UniProtKB-SubCell"/>
</dbReference>
<keyword evidence="8 14" id="KW-0378">Hydrolase</keyword>
<feature type="transmembrane region" description="Helical" evidence="14">
    <location>
        <begin position="148"/>
        <end position="171"/>
    </location>
</feature>
<feature type="transmembrane region" description="Helical" evidence="14">
    <location>
        <begin position="192"/>
        <end position="225"/>
    </location>
</feature>
<feature type="domain" description="CBS" evidence="18">
    <location>
        <begin position="311"/>
        <end position="368"/>
    </location>
</feature>